<comment type="pathway">
    <text evidence="11">Sulfur metabolism; glutathione metabolism.</text>
</comment>
<dbReference type="EC" id="3.4.19.13" evidence="11"/>
<dbReference type="NCBIfam" id="TIGR00066">
    <property type="entry name" value="g_glut_trans"/>
    <property type="match status" value="1"/>
</dbReference>
<dbReference type="UniPathway" id="UPA00204"/>
<sequence length="573" mass="60926">MALVLAALPMALQADPPPDPPPDPEAAVSVSRHTLAEAKKFMVSAANPLATRAGVGILERGGNAVDAAIAVQLVLGLVEPQSSGIGGGGFMLVYDQADQRLTSFDARETAPKRAHYRQFVHQDKVLSWPEAVNSGLSVGVPGLLRGLAEMHKAHGRLPWAVLFEPAISMAEQGFEVSLRLHGLLARSNGLKGSTSASAYFYRDGKALPVGYRLLNLELARVYRQVAQHGADAFYTGEIALAIVDAVGAHDRPGSLSLDDMASYRVIRREPLCTDYRGYTLCGSGPPSSGPLAVMQIMGMLSHTPVLEHAPDSPQAVHYFAEAGKLAYADRDVYVADPDFADVPVKALLHPEYLAQRAAQILPDQAMKKALPGSPPGIDPAEFGLDESAELPSTTHISVVDAQGNAVSMTTSVESAFGNKMLVRGFLLNNQLTDFSLAGVDGKGRPLLNRVEPGKRPRSTMAPMMVFRDGQLHMLIGAPGGTAIINYVAKTLLGVLGYGLDIQQAIELPNRGSRNYGTELEEGTSLSGIVAALKSKGHELKIRPLPSGLQGIVRTKNGWQGGADPRREGLALGR</sequence>
<dbReference type="InterPro" id="IPR051792">
    <property type="entry name" value="GGT_bact"/>
</dbReference>
<reference evidence="12 13" key="1">
    <citation type="submission" date="2019-09" db="EMBL/GenBank/DDBJ databases">
        <title>Whole-genome sequence of the purple sulfur bacterium Thiohalocapsa marina DSM 19078.</title>
        <authorList>
            <person name="Kyndt J.A."/>
            <person name="Meyer T.E."/>
        </authorList>
    </citation>
    <scope>NUCLEOTIDE SEQUENCE [LARGE SCALE GENOMIC DNA]</scope>
    <source>
        <strain evidence="12 13">DSM 19078</strain>
    </source>
</reference>
<dbReference type="PANTHER" id="PTHR43199:SF1">
    <property type="entry name" value="GLUTATHIONE HYDROLASE PROENZYME"/>
    <property type="match status" value="1"/>
</dbReference>
<dbReference type="PANTHER" id="PTHR43199">
    <property type="entry name" value="GLUTATHIONE HYDROLASE"/>
    <property type="match status" value="1"/>
</dbReference>
<keyword evidence="7 11" id="KW-0012">Acyltransferase</keyword>
<keyword evidence="6 11" id="KW-0865">Zymogen</keyword>
<dbReference type="InterPro" id="IPR029055">
    <property type="entry name" value="Ntn_hydrolases_N"/>
</dbReference>
<comment type="catalytic activity">
    <reaction evidence="1 11">
        <text>an S-substituted glutathione + H2O = an S-substituted L-cysteinylglycine + L-glutamate</text>
        <dbReference type="Rhea" id="RHEA:59468"/>
        <dbReference type="ChEBI" id="CHEBI:15377"/>
        <dbReference type="ChEBI" id="CHEBI:29985"/>
        <dbReference type="ChEBI" id="CHEBI:90779"/>
        <dbReference type="ChEBI" id="CHEBI:143103"/>
        <dbReference type="EC" id="3.4.19.13"/>
    </reaction>
</comment>
<evidence type="ECO:0000313" key="13">
    <source>
        <dbReference type="Proteomes" id="UP000322981"/>
    </source>
</evidence>
<comment type="PTM">
    <text evidence="11">Cleaved by autocatalysis into a large and a small subunit.</text>
</comment>
<feature type="binding site" evidence="10">
    <location>
        <position position="433"/>
    </location>
    <ligand>
        <name>L-glutamate</name>
        <dbReference type="ChEBI" id="CHEBI:29985"/>
    </ligand>
</feature>
<dbReference type="InterPro" id="IPR043137">
    <property type="entry name" value="GGT_ssub_C"/>
</dbReference>
<dbReference type="InterPro" id="IPR043138">
    <property type="entry name" value="GGT_lsub"/>
</dbReference>
<evidence type="ECO:0000313" key="12">
    <source>
        <dbReference type="EMBL" id="KAA6182525.1"/>
    </source>
</evidence>
<dbReference type="EC" id="2.3.2.2" evidence="11"/>
<keyword evidence="4 11" id="KW-0808">Transferase</keyword>
<comment type="catalytic activity">
    <reaction evidence="8 11">
        <text>an N-terminal (5-L-glutamyl)-[peptide] + an alpha-amino acid = 5-L-glutamyl amino acid + an N-terminal L-alpha-aminoacyl-[peptide]</text>
        <dbReference type="Rhea" id="RHEA:23904"/>
        <dbReference type="Rhea" id="RHEA-COMP:9780"/>
        <dbReference type="Rhea" id="RHEA-COMP:9795"/>
        <dbReference type="ChEBI" id="CHEBI:77644"/>
        <dbReference type="ChEBI" id="CHEBI:78597"/>
        <dbReference type="ChEBI" id="CHEBI:78599"/>
        <dbReference type="ChEBI" id="CHEBI:78608"/>
        <dbReference type="EC" id="2.3.2.2"/>
    </reaction>
</comment>
<evidence type="ECO:0000256" key="3">
    <source>
        <dbReference type="ARBA" id="ARBA00009381"/>
    </source>
</evidence>
<dbReference type="GO" id="GO:0006751">
    <property type="term" value="P:glutathione catabolic process"/>
    <property type="evidence" value="ECO:0007669"/>
    <property type="project" value="UniProtKB-UniRule"/>
</dbReference>
<comment type="catalytic activity">
    <reaction evidence="2 11">
        <text>glutathione + H2O = L-cysteinylglycine + L-glutamate</text>
        <dbReference type="Rhea" id="RHEA:28807"/>
        <dbReference type="ChEBI" id="CHEBI:15377"/>
        <dbReference type="ChEBI" id="CHEBI:29985"/>
        <dbReference type="ChEBI" id="CHEBI:57925"/>
        <dbReference type="ChEBI" id="CHEBI:61694"/>
        <dbReference type="EC" id="3.4.19.13"/>
    </reaction>
</comment>
<dbReference type="RefSeq" id="WP_150094756.1">
    <property type="nucleotide sequence ID" value="NZ_JBFUOH010000064.1"/>
</dbReference>
<evidence type="ECO:0000256" key="8">
    <source>
        <dbReference type="ARBA" id="ARBA00047417"/>
    </source>
</evidence>
<dbReference type="Pfam" id="PF01019">
    <property type="entry name" value="G_glu_transpept"/>
    <property type="match status" value="1"/>
</dbReference>
<evidence type="ECO:0000256" key="9">
    <source>
        <dbReference type="PIRSR" id="PIRSR600101-1"/>
    </source>
</evidence>
<dbReference type="AlphaFoldDB" id="A0A5M8FJ77"/>
<feature type="active site" description="Nucleophile" evidence="9">
    <location>
        <position position="393"/>
    </location>
</feature>
<proteinExistence type="inferred from homology"/>
<evidence type="ECO:0000256" key="2">
    <source>
        <dbReference type="ARBA" id="ARBA00001089"/>
    </source>
</evidence>
<keyword evidence="5 11" id="KW-0378">Hydrolase</keyword>
<dbReference type="OrthoDB" id="5297205at2"/>
<accession>A0A5M8FJ77</accession>
<evidence type="ECO:0000256" key="6">
    <source>
        <dbReference type="ARBA" id="ARBA00023145"/>
    </source>
</evidence>
<dbReference type="PRINTS" id="PR01210">
    <property type="entry name" value="GGTRANSPTASE"/>
</dbReference>
<evidence type="ECO:0000256" key="10">
    <source>
        <dbReference type="PIRSR" id="PIRSR600101-2"/>
    </source>
</evidence>
<feature type="binding site" evidence="10">
    <location>
        <begin position="458"/>
        <end position="459"/>
    </location>
    <ligand>
        <name>L-glutamate</name>
        <dbReference type="ChEBI" id="CHEBI:29985"/>
    </ligand>
</feature>
<evidence type="ECO:0000256" key="11">
    <source>
        <dbReference type="RuleBase" id="RU368036"/>
    </source>
</evidence>
<evidence type="ECO:0000256" key="5">
    <source>
        <dbReference type="ARBA" id="ARBA00022801"/>
    </source>
</evidence>
<dbReference type="Gene3D" id="1.10.246.130">
    <property type="match status" value="1"/>
</dbReference>
<evidence type="ECO:0000256" key="4">
    <source>
        <dbReference type="ARBA" id="ARBA00022679"/>
    </source>
</evidence>
<evidence type="ECO:0000256" key="1">
    <source>
        <dbReference type="ARBA" id="ARBA00001049"/>
    </source>
</evidence>
<protein>
    <recommendedName>
        <fullName evidence="11">Glutathione hydrolase proenzyme</fullName>
        <ecNumber evidence="11">2.3.2.2</ecNumber>
        <ecNumber evidence="11">3.4.19.13</ecNumber>
    </recommendedName>
    <component>
        <recommendedName>
            <fullName evidence="11">Glutathione hydrolase large chain</fullName>
        </recommendedName>
    </component>
    <component>
        <recommendedName>
            <fullName evidence="11">Glutathione hydrolase small chain</fullName>
        </recommendedName>
    </component>
</protein>
<dbReference type="Proteomes" id="UP000322981">
    <property type="component" value="Unassembled WGS sequence"/>
</dbReference>
<comment type="similarity">
    <text evidence="3 11">Belongs to the gamma-glutamyltransferase family.</text>
</comment>
<name>A0A5M8FJ77_9GAMM</name>
<dbReference type="InterPro" id="IPR000101">
    <property type="entry name" value="GGT_peptidase"/>
</dbReference>
<comment type="subunit">
    <text evidence="11">This enzyme consists of two polypeptide chains, which are synthesized in precursor form from a single polypeptide.</text>
</comment>
<dbReference type="Gene3D" id="3.60.20.40">
    <property type="match status" value="1"/>
</dbReference>
<dbReference type="SUPFAM" id="SSF56235">
    <property type="entry name" value="N-terminal nucleophile aminohydrolases (Ntn hydrolases)"/>
    <property type="match status" value="1"/>
</dbReference>
<evidence type="ECO:0000256" key="7">
    <source>
        <dbReference type="ARBA" id="ARBA00023315"/>
    </source>
</evidence>
<dbReference type="GO" id="GO:0103068">
    <property type="term" value="F:leukotriene C4 gamma-glutamyl transferase activity"/>
    <property type="evidence" value="ECO:0007669"/>
    <property type="project" value="UniProtKB-EC"/>
</dbReference>
<feature type="binding site" evidence="10">
    <location>
        <position position="480"/>
    </location>
    <ligand>
        <name>L-glutamate</name>
        <dbReference type="ChEBI" id="CHEBI:29985"/>
    </ligand>
</feature>
<comment type="caution">
    <text evidence="12">The sequence shown here is derived from an EMBL/GenBank/DDBJ whole genome shotgun (WGS) entry which is preliminary data.</text>
</comment>
<organism evidence="12 13">
    <name type="scientific">Thiohalocapsa marina</name>
    <dbReference type="NCBI Taxonomy" id="424902"/>
    <lineage>
        <taxon>Bacteria</taxon>
        <taxon>Pseudomonadati</taxon>
        <taxon>Pseudomonadota</taxon>
        <taxon>Gammaproteobacteria</taxon>
        <taxon>Chromatiales</taxon>
        <taxon>Chromatiaceae</taxon>
        <taxon>Thiohalocapsa</taxon>
    </lineage>
</organism>
<dbReference type="EMBL" id="VWXX01000045">
    <property type="protein sequence ID" value="KAA6182525.1"/>
    <property type="molecule type" value="Genomic_DNA"/>
</dbReference>
<dbReference type="GO" id="GO:0006750">
    <property type="term" value="P:glutathione biosynthetic process"/>
    <property type="evidence" value="ECO:0007669"/>
    <property type="project" value="UniProtKB-KW"/>
</dbReference>
<keyword evidence="13" id="KW-1185">Reference proteome</keyword>
<gene>
    <name evidence="12" type="primary">ggt</name>
    <name evidence="12" type="ORF">F2Q65_17805</name>
</gene>
<feature type="binding site" evidence="10">
    <location>
        <position position="107"/>
    </location>
    <ligand>
        <name>L-glutamate</name>
        <dbReference type="ChEBI" id="CHEBI:29985"/>
    </ligand>
</feature>
<keyword evidence="11" id="KW-0317">Glutathione biosynthesis</keyword>
<dbReference type="GO" id="GO:0036374">
    <property type="term" value="F:glutathione hydrolase activity"/>
    <property type="evidence" value="ECO:0007669"/>
    <property type="project" value="UniProtKB-UniRule"/>
</dbReference>